<dbReference type="NCBIfam" id="TIGR00449">
    <property type="entry name" value="tgt_general"/>
    <property type="match status" value="1"/>
</dbReference>
<dbReference type="GO" id="GO:0008616">
    <property type="term" value="P:tRNA queuosine(34) biosynthetic process"/>
    <property type="evidence" value="ECO:0007669"/>
    <property type="project" value="UniProtKB-UniRule"/>
</dbReference>
<keyword evidence="4 7" id="KW-0671">Queuosine biosynthesis</keyword>
<feature type="domain" description="tRNA-guanine(15) transglycosylase-like" evidence="8">
    <location>
        <begin position="10"/>
        <end position="370"/>
    </location>
</feature>
<dbReference type="InterPro" id="IPR002616">
    <property type="entry name" value="tRNA_ribo_trans-like"/>
</dbReference>
<feature type="binding site" evidence="7">
    <location>
        <position position="309"/>
    </location>
    <ligand>
        <name>Zn(2+)</name>
        <dbReference type="ChEBI" id="CHEBI:29105"/>
    </ligand>
</feature>
<comment type="catalytic activity">
    <reaction evidence="6 7">
        <text>7-aminomethyl-7-carbaguanine + guanosine(34) in tRNA = 7-aminomethyl-7-carbaguanosine(34) in tRNA + guanine</text>
        <dbReference type="Rhea" id="RHEA:24104"/>
        <dbReference type="Rhea" id="RHEA-COMP:10341"/>
        <dbReference type="Rhea" id="RHEA-COMP:10342"/>
        <dbReference type="ChEBI" id="CHEBI:16235"/>
        <dbReference type="ChEBI" id="CHEBI:58703"/>
        <dbReference type="ChEBI" id="CHEBI:74269"/>
        <dbReference type="ChEBI" id="CHEBI:82833"/>
        <dbReference type="EC" id="2.4.2.29"/>
    </reaction>
</comment>
<gene>
    <name evidence="7 9" type="primary">tgt</name>
    <name evidence="9" type="ORF">H0486_14610</name>
</gene>
<keyword evidence="10" id="KW-1185">Reference proteome</keyword>
<dbReference type="NCBIfam" id="TIGR00430">
    <property type="entry name" value="Q_tRNA_tgt"/>
    <property type="match status" value="1"/>
</dbReference>
<dbReference type="EC" id="2.4.2.29" evidence="7"/>
<feature type="binding site" evidence="7">
    <location>
        <position position="143"/>
    </location>
    <ligand>
        <name>substrate</name>
    </ligand>
</feature>
<feature type="binding site" evidence="7">
    <location>
        <begin position="89"/>
        <end position="93"/>
    </location>
    <ligand>
        <name>substrate</name>
    </ligand>
</feature>
<dbReference type="GO" id="GO:0046872">
    <property type="term" value="F:metal ion binding"/>
    <property type="evidence" value="ECO:0007669"/>
    <property type="project" value="UniProtKB-KW"/>
</dbReference>
<feature type="active site" description="Nucleophile" evidence="7">
    <location>
        <position position="271"/>
    </location>
</feature>
<feature type="region of interest" description="RNA binding; important for wobble base 34 recognition" evidence="7">
    <location>
        <begin position="276"/>
        <end position="280"/>
    </location>
</feature>
<feature type="binding site" evidence="7">
    <location>
        <position position="194"/>
    </location>
    <ligand>
        <name>substrate</name>
    </ligand>
</feature>
<feature type="binding site" evidence="7">
    <location>
        <position position="340"/>
    </location>
    <ligand>
        <name>Zn(2+)</name>
        <dbReference type="ChEBI" id="CHEBI:29105"/>
    </ligand>
</feature>
<evidence type="ECO:0000259" key="8">
    <source>
        <dbReference type="Pfam" id="PF01702"/>
    </source>
</evidence>
<comment type="cofactor">
    <cofactor evidence="7">
        <name>Zn(2+)</name>
        <dbReference type="ChEBI" id="CHEBI:29105"/>
    </cofactor>
    <text evidence="7">Binds 1 zinc ion per subunit.</text>
</comment>
<dbReference type="SUPFAM" id="SSF51713">
    <property type="entry name" value="tRNA-guanine transglycosylase"/>
    <property type="match status" value="1"/>
</dbReference>
<evidence type="ECO:0000313" key="9">
    <source>
        <dbReference type="EMBL" id="MBB2184110.1"/>
    </source>
</evidence>
<evidence type="ECO:0000256" key="4">
    <source>
        <dbReference type="ARBA" id="ARBA00022785"/>
    </source>
</evidence>
<feature type="binding site" evidence="7">
    <location>
        <position position="221"/>
    </location>
    <ligand>
        <name>substrate</name>
    </ligand>
</feature>
<dbReference type="InterPro" id="IPR036511">
    <property type="entry name" value="TGT-like_sf"/>
</dbReference>
<dbReference type="EMBL" id="JACEGA010000001">
    <property type="protein sequence ID" value="MBB2184110.1"/>
    <property type="molecule type" value="Genomic_DNA"/>
</dbReference>
<keyword evidence="2 7" id="KW-0808">Transferase</keyword>
<feature type="region of interest" description="RNA binding" evidence="7">
    <location>
        <begin position="252"/>
        <end position="258"/>
    </location>
</feature>
<comment type="caution">
    <text evidence="9">The sequence shown here is derived from an EMBL/GenBank/DDBJ whole genome shotgun (WGS) entry which is preliminary data.</text>
</comment>
<proteinExistence type="inferred from homology"/>
<sequence length="380" mass="43379">MYRLIEQDGRAKSGEFTTVHGTIQTPVFMNVGTAAAIKGAVSTMDLNAIGTQVELSNTYHLHVRPGDKVVKKMGGLHKFMVWDKPILTDSGGFQVFSLAGLRKIKEEGVYFNSHIDGRKIFMGPEESMQIQSNLASTIAMAFDECPPHPATREYMQDSVDRTTRWLERCKKEMNRLNQLEDTINKKQMLFGINQGGTFEDIRIEHAKRISDMDLDGYALGGLAVGESHEEMYRILDETVPYLPLHKPVYLMGVGTPANILEAVDRGVDFFDCVYPTRNGRHGHAYTNMGKLNLMNAKYELDDRPIEEGCGCPVCAHYSRAYIRHLLKAKEMLGMRLMVLHNLYFYNHMMEEIREAIRNKNYKEYKKQKLEGFVRSDMESE</sequence>
<dbReference type="Pfam" id="PF01702">
    <property type="entry name" value="TGT"/>
    <property type="match status" value="1"/>
</dbReference>
<dbReference type="Gene3D" id="3.20.20.105">
    <property type="entry name" value="Queuine tRNA-ribosyltransferase-like"/>
    <property type="match status" value="1"/>
</dbReference>
<protein>
    <recommendedName>
        <fullName evidence="7">Queuine tRNA-ribosyltransferase</fullName>
        <ecNumber evidence="7">2.4.2.29</ecNumber>
    </recommendedName>
    <alternativeName>
        <fullName evidence="7">Guanine insertion enzyme</fullName>
    </alternativeName>
    <alternativeName>
        <fullName evidence="7">tRNA-guanine transglycosylase</fullName>
    </alternativeName>
</protein>
<evidence type="ECO:0000256" key="5">
    <source>
        <dbReference type="ARBA" id="ARBA00022833"/>
    </source>
</evidence>
<feature type="binding site" evidence="7">
    <location>
        <position position="311"/>
    </location>
    <ligand>
        <name>Zn(2+)</name>
        <dbReference type="ChEBI" id="CHEBI:29105"/>
    </ligand>
</feature>
<dbReference type="InterPro" id="IPR004803">
    <property type="entry name" value="TGT"/>
</dbReference>
<reference evidence="9 10" key="1">
    <citation type="submission" date="2020-07" db="EMBL/GenBank/DDBJ databases">
        <title>Characterization and genome sequencing of isolate MD1, a novel member within the family Lachnospiraceae.</title>
        <authorList>
            <person name="Rettenmaier R."/>
            <person name="Di Bello L."/>
            <person name="Zinser C."/>
            <person name="Scheitz K."/>
            <person name="Liebl W."/>
            <person name="Zverlov V."/>
        </authorList>
    </citation>
    <scope>NUCLEOTIDE SEQUENCE [LARGE SCALE GENOMIC DNA]</scope>
    <source>
        <strain evidence="9 10">MD1</strain>
    </source>
</reference>
<comment type="function">
    <text evidence="7">Catalyzes the base-exchange of a guanine (G) residue with the queuine precursor 7-aminomethyl-7-deazaguanine (PreQ1) at position 34 (anticodon wobble position) in tRNAs with GU(N) anticodons (tRNA-Asp, -Asn, -His and -Tyr). Catalysis occurs through a double-displacement mechanism. The nucleophile active site attacks the C1' of nucleotide 34 to detach the guanine base from the RNA, forming a covalent enzyme-RNA intermediate. The proton acceptor active site deprotonates the incoming PreQ1, allowing a nucleophilic attack on the C1' of the ribose to form the product. After dissociation, two additional enzymatic reactions on the tRNA convert PreQ1 to queuine (Q), resulting in the hypermodified nucleoside queuosine (7-(((4,5-cis-dihydroxy-2-cyclopenten-1-yl)amino)methyl)-7-deazaguanosine).</text>
</comment>
<dbReference type="PANTHER" id="PTHR46499">
    <property type="entry name" value="QUEUINE TRNA-RIBOSYLTRANSFERASE"/>
    <property type="match status" value="1"/>
</dbReference>
<accession>A0A839K3B6</accession>
<comment type="pathway">
    <text evidence="7">tRNA modification; tRNA-queuosine biosynthesis.</text>
</comment>
<dbReference type="HAMAP" id="MF_00168">
    <property type="entry name" value="Q_tRNA_Tgt"/>
    <property type="match status" value="1"/>
</dbReference>
<dbReference type="RefSeq" id="WP_228353704.1">
    <property type="nucleotide sequence ID" value="NZ_JACEGA010000001.1"/>
</dbReference>
<dbReference type="FunFam" id="3.20.20.105:FF:000001">
    <property type="entry name" value="Queuine tRNA-ribosyltransferase"/>
    <property type="match status" value="1"/>
</dbReference>
<dbReference type="PANTHER" id="PTHR46499:SF1">
    <property type="entry name" value="QUEUINE TRNA-RIBOSYLTRANSFERASE"/>
    <property type="match status" value="1"/>
</dbReference>
<organism evidence="9 10">
    <name type="scientific">Variimorphobacter saccharofermentans</name>
    <dbReference type="NCBI Taxonomy" id="2755051"/>
    <lineage>
        <taxon>Bacteria</taxon>
        <taxon>Bacillati</taxon>
        <taxon>Bacillota</taxon>
        <taxon>Clostridia</taxon>
        <taxon>Lachnospirales</taxon>
        <taxon>Lachnospiraceae</taxon>
        <taxon>Variimorphobacter</taxon>
    </lineage>
</organism>
<keyword evidence="5 7" id="KW-0862">Zinc</keyword>
<dbReference type="Proteomes" id="UP000574276">
    <property type="component" value="Unassembled WGS sequence"/>
</dbReference>
<dbReference type="AlphaFoldDB" id="A0A839K3B6"/>
<comment type="subunit">
    <text evidence="7">Homodimer. Within each dimer, one monomer is responsible for RNA recognition and catalysis, while the other monomer binds to the replacement base PreQ1.</text>
</comment>
<dbReference type="GO" id="GO:0005829">
    <property type="term" value="C:cytosol"/>
    <property type="evidence" value="ECO:0007669"/>
    <property type="project" value="TreeGrafter"/>
</dbReference>
<evidence type="ECO:0000256" key="6">
    <source>
        <dbReference type="ARBA" id="ARBA00050112"/>
    </source>
</evidence>
<evidence type="ECO:0000313" key="10">
    <source>
        <dbReference type="Proteomes" id="UP000574276"/>
    </source>
</evidence>
<keyword evidence="3 7" id="KW-0819">tRNA processing</keyword>
<dbReference type="UniPathway" id="UPA00392"/>
<feature type="binding site" evidence="7">
    <location>
        <position position="314"/>
    </location>
    <ligand>
        <name>Zn(2+)</name>
        <dbReference type="ChEBI" id="CHEBI:29105"/>
    </ligand>
</feature>
<evidence type="ECO:0000256" key="2">
    <source>
        <dbReference type="ARBA" id="ARBA00022679"/>
    </source>
</evidence>
<feature type="active site" description="Proton acceptor" evidence="7">
    <location>
        <position position="89"/>
    </location>
</feature>
<evidence type="ECO:0000256" key="1">
    <source>
        <dbReference type="ARBA" id="ARBA00022676"/>
    </source>
</evidence>
<keyword evidence="1 7" id="KW-0328">Glycosyltransferase</keyword>
<evidence type="ECO:0000256" key="3">
    <source>
        <dbReference type="ARBA" id="ARBA00022694"/>
    </source>
</evidence>
<evidence type="ECO:0000256" key="7">
    <source>
        <dbReference type="HAMAP-Rule" id="MF_00168"/>
    </source>
</evidence>
<dbReference type="GO" id="GO:0008479">
    <property type="term" value="F:tRNA-guanosine(34) queuine transglycosylase activity"/>
    <property type="evidence" value="ECO:0007669"/>
    <property type="project" value="UniProtKB-UniRule"/>
</dbReference>
<dbReference type="InterPro" id="IPR050076">
    <property type="entry name" value="ArchSynthase1/Queuine_TRR"/>
</dbReference>
<name>A0A839K3B6_9FIRM</name>
<keyword evidence="7" id="KW-0479">Metal-binding</keyword>
<comment type="similarity">
    <text evidence="7">Belongs to the queuine tRNA-ribosyltransferase family.</text>
</comment>